<gene>
    <name evidence="2" type="ORF">CYNAS_LOCUS12361</name>
</gene>
<evidence type="ECO:0000256" key="1">
    <source>
        <dbReference type="SAM" id="MobiDB-lite"/>
    </source>
</evidence>
<dbReference type="InterPro" id="IPR052797">
    <property type="entry name" value="RegFact_GeneExpr_CellDeath"/>
</dbReference>
<dbReference type="PANTHER" id="PTHR33936">
    <property type="entry name" value="PROTEIN CBG17840"/>
    <property type="match status" value="1"/>
</dbReference>
<keyword evidence="3" id="KW-1185">Reference proteome</keyword>
<dbReference type="Proteomes" id="UP001176961">
    <property type="component" value="Unassembled WGS sequence"/>
</dbReference>
<evidence type="ECO:0000313" key="2">
    <source>
        <dbReference type="EMBL" id="CAJ0600378.1"/>
    </source>
</evidence>
<dbReference type="AlphaFoldDB" id="A0AA36M757"/>
<dbReference type="PANTHER" id="PTHR33936:SF1">
    <property type="entry name" value="PROTEIN CBG06911"/>
    <property type="match status" value="1"/>
</dbReference>
<organism evidence="2 3">
    <name type="scientific">Cylicocyclus nassatus</name>
    <name type="common">Nematode worm</name>
    <dbReference type="NCBI Taxonomy" id="53992"/>
    <lineage>
        <taxon>Eukaryota</taxon>
        <taxon>Metazoa</taxon>
        <taxon>Ecdysozoa</taxon>
        <taxon>Nematoda</taxon>
        <taxon>Chromadorea</taxon>
        <taxon>Rhabditida</taxon>
        <taxon>Rhabditina</taxon>
        <taxon>Rhabditomorpha</taxon>
        <taxon>Strongyloidea</taxon>
        <taxon>Strongylidae</taxon>
        <taxon>Cylicocyclus</taxon>
    </lineage>
</organism>
<reference evidence="2" key="1">
    <citation type="submission" date="2023-07" db="EMBL/GenBank/DDBJ databases">
        <authorList>
            <consortium name="CYATHOMIX"/>
        </authorList>
    </citation>
    <scope>NUCLEOTIDE SEQUENCE</scope>
    <source>
        <strain evidence="2">N/A</strain>
    </source>
</reference>
<name>A0AA36M757_CYLNA</name>
<protein>
    <recommendedName>
        <fullName evidence="4">C2H2-type domain-containing protein</fullName>
    </recommendedName>
</protein>
<comment type="caution">
    <text evidence="2">The sequence shown here is derived from an EMBL/GenBank/DDBJ whole genome shotgun (WGS) entry which is preliminary data.</text>
</comment>
<evidence type="ECO:0000313" key="3">
    <source>
        <dbReference type="Proteomes" id="UP001176961"/>
    </source>
</evidence>
<evidence type="ECO:0008006" key="4">
    <source>
        <dbReference type="Google" id="ProtNLM"/>
    </source>
</evidence>
<proteinExistence type="predicted"/>
<dbReference type="EMBL" id="CATQJL010000223">
    <property type="protein sequence ID" value="CAJ0600378.1"/>
    <property type="molecule type" value="Genomic_DNA"/>
</dbReference>
<sequence length="282" mass="31659">MCNCTHRGAPYDYILMSISIVCPCCHFGDLETPEQLCDHVSTVHKTPAPIHEHFFDDGDQLQAWLSEVEDSRTEGGYVGSEEGPSSDDKEYYLLCRRRASPLLKRRRLTESARFSEAEGNTVSCTAFVHVMERVDGSVYVRFCLEHAGHVPSDQLRQSPPPVSRAKRKRSNLKRPAQSISDSLTNSAESSVLLPHKQTTTDPPVIKDVEMICGDVIEDNNNIDPLRKVDMGPDVEFDTSTINSQITQRLDNTTDRLRVLTQVLADLAVDIHAFEERQCAIMI</sequence>
<accession>A0AA36M757</accession>
<feature type="region of interest" description="Disordered" evidence="1">
    <location>
        <begin position="151"/>
        <end position="200"/>
    </location>
</feature>
<feature type="compositionally biased region" description="Polar residues" evidence="1">
    <location>
        <begin position="177"/>
        <end position="189"/>
    </location>
</feature>